<dbReference type="InterPro" id="IPR056739">
    <property type="entry name" value="NfeD_membrane"/>
</dbReference>
<comment type="subcellular location">
    <subcellularLocation>
        <location evidence="1">Membrane</location>
        <topology evidence="1">Multi-pass membrane protein</topology>
    </subcellularLocation>
</comment>
<dbReference type="InterPro" id="IPR029045">
    <property type="entry name" value="ClpP/crotonase-like_dom_sf"/>
</dbReference>
<dbReference type="OrthoDB" id="9806253at2"/>
<proteinExistence type="predicted"/>
<dbReference type="eggNOG" id="COG1030">
    <property type="taxonomic scope" value="Bacteria"/>
</dbReference>
<dbReference type="PANTHER" id="PTHR33507:SF3">
    <property type="entry name" value="INNER MEMBRANE PROTEIN YBBJ"/>
    <property type="match status" value="1"/>
</dbReference>
<evidence type="ECO:0000256" key="2">
    <source>
        <dbReference type="ARBA" id="ARBA00022692"/>
    </source>
</evidence>
<gene>
    <name evidence="10" type="ORF">HMPREF9225_0786</name>
</gene>
<feature type="signal peptide" evidence="6">
    <location>
        <begin position="1"/>
        <end position="20"/>
    </location>
</feature>
<evidence type="ECO:0000313" key="11">
    <source>
        <dbReference type="Proteomes" id="UP000003280"/>
    </source>
</evidence>
<keyword evidence="3 5" id="KW-1133">Transmembrane helix</keyword>
<evidence type="ECO:0000256" key="6">
    <source>
        <dbReference type="SAM" id="SignalP"/>
    </source>
</evidence>
<feature type="chain" id="PRO_5003138088" evidence="6">
    <location>
        <begin position="21"/>
        <end position="413"/>
    </location>
</feature>
<dbReference type="STRING" id="862517.HMPREF9225_0786"/>
<keyword evidence="4 5" id="KW-0472">Membrane</keyword>
<keyword evidence="6" id="KW-0732">Signal</keyword>
<dbReference type="Proteomes" id="UP000003280">
    <property type="component" value="Unassembled WGS sequence"/>
</dbReference>
<dbReference type="Pfam" id="PF25145">
    <property type="entry name" value="NfeD1b_N"/>
    <property type="match status" value="1"/>
</dbReference>
<evidence type="ECO:0000259" key="7">
    <source>
        <dbReference type="Pfam" id="PF01957"/>
    </source>
</evidence>
<dbReference type="SUPFAM" id="SSF141322">
    <property type="entry name" value="NfeD domain-like"/>
    <property type="match status" value="1"/>
</dbReference>
<evidence type="ECO:0000256" key="1">
    <source>
        <dbReference type="ARBA" id="ARBA00004141"/>
    </source>
</evidence>
<evidence type="ECO:0000313" key="10">
    <source>
        <dbReference type="EMBL" id="EFM25573.1"/>
    </source>
</evidence>
<dbReference type="HOGENOM" id="CLU_024619_2_0_9"/>
<sequence length="413" mass="44806">MKKLKYLIIIILMMFISVHAKEAVVIDISGEINEATLMNTKRALKSGSENKKNVVFKISSKGGSTKAAFDIANLILNSNSNTIAYCEEPTEAESTIIALSCDKIYLNQSAAIGNINKNLKDNSKNLNEFLSRVEKKKGISKDSLDMLKKPVGKNTSKNVPEILISSNHALDYGVSDGTVKDLKNVLELENISSTEDYREPQEIRLLNLISNRYVSTAILTIALVAMIIEVFSPGFGFFGTLSILLFIVFFVGNIIITESSVYVALLFMVGIALILIEAVIPGFGICGIMGIILSVAGVILAMGSFERGLVPTASAMIVGIFATNIMIKRGMKSEFLQKISLNDSLTSTKGYLSVDRPDVSVGDVGYTLTPLKPTGFIFIEGAKLEAISEDGMIEHGEKIVVSKVDGSKVIVRR</sequence>
<dbReference type="InterPro" id="IPR056738">
    <property type="entry name" value="NfeD1b_N"/>
</dbReference>
<protein>
    <submittedName>
        <fullName evidence="10">Nodulation efficiency protein D</fullName>
    </submittedName>
</protein>
<keyword evidence="11" id="KW-1185">Reference proteome</keyword>
<feature type="domain" description="NfeD integral membrane" evidence="8">
    <location>
        <begin position="214"/>
        <end position="327"/>
    </location>
</feature>
<feature type="domain" description="NfeD-like C-terminal" evidence="7">
    <location>
        <begin position="361"/>
        <end position="413"/>
    </location>
</feature>
<evidence type="ECO:0000256" key="4">
    <source>
        <dbReference type="ARBA" id="ARBA00023136"/>
    </source>
</evidence>
<keyword evidence="2 5" id="KW-0812">Transmembrane</keyword>
<dbReference type="Gene3D" id="2.40.50.140">
    <property type="entry name" value="Nucleic acid-binding proteins"/>
    <property type="match status" value="1"/>
</dbReference>
<dbReference type="Gene3D" id="3.90.226.10">
    <property type="entry name" value="2-enoyl-CoA Hydratase, Chain A, domain 1"/>
    <property type="match status" value="1"/>
</dbReference>
<dbReference type="AlphaFoldDB" id="E0NKU7"/>
<evidence type="ECO:0000256" key="3">
    <source>
        <dbReference type="ARBA" id="ARBA00022989"/>
    </source>
</evidence>
<feature type="transmembrane region" description="Helical" evidence="5">
    <location>
        <begin position="213"/>
        <end position="231"/>
    </location>
</feature>
<feature type="transmembrane region" description="Helical" evidence="5">
    <location>
        <begin position="309"/>
        <end position="327"/>
    </location>
</feature>
<dbReference type="EMBL" id="AEEH01000031">
    <property type="protein sequence ID" value="EFM25573.1"/>
    <property type="molecule type" value="Genomic_DNA"/>
</dbReference>
<dbReference type="Pfam" id="PF01957">
    <property type="entry name" value="NfeD"/>
    <property type="match status" value="1"/>
</dbReference>
<dbReference type="RefSeq" id="WP_008901601.1">
    <property type="nucleotide sequence ID" value="NZ_GL397071.1"/>
</dbReference>
<evidence type="ECO:0000259" key="8">
    <source>
        <dbReference type="Pfam" id="PF24961"/>
    </source>
</evidence>
<reference evidence="10 11" key="1">
    <citation type="submission" date="2010-07" db="EMBL/GenBank/DDBJ databases">
        <authorList>
            <person name="Muzny D."/>
            <person name="Qin X."/>
            <person name="Deng J."/>
            <person name="Jiang H."/>
            <person name="Liu Y."/>
            <person name="Qu J."/>
            <person name="Song X.-Z."/>
            <person name="Zhang L."/>
            <person name="Thornton R."/>
            <person name="Coyle M."/>
            <person name="Francisco L."/>
            <person name="Jackson L."/>
            <person name="Javaid M."/>
            <person name="Korchina V."/>
            <person name="Kovar C."/>
            <person name="Mata R."/>
            <person name="Mathew T."/>
            <person name="Ngo R."/>
            <person name="Nguyen L."/>
            <person name="Nguyen N."/>
            <person name="Okwuonu G."/>
            <person name="Ongeri F."/>
            <person name="Pham C."/>
            <person name="Simmons D."/>
            <person name="Wilczek-Boney K."/>
            <person name="Hale W."/>
            <person name="Jakkamsetti A."/>
            <person name="Pham P."/>
            <person name="Ruth R."/>
            <person name="San Lucas F."/>
            <person name="Warren J."/>
            <person name="Zhang J."/>
            <person name="Zhao Z."/>
            <person name="Zhou C."/>
            <person name="Zhu D."/>
            <person name="Lee S."/>
            <person name="Bess C."/>
            <person name="Blankenburg K."/>
            <person name="Forbes L."/>
            <person name="Fu Q."/>
            <person name="Gubbala S."/>
            <person name="Hirani K."/>
            <person name="Jayaseelan J.C."/>
            <person name="Lara F."/>
            <person name="Munidasa M."/>
            <person name="Palculict T."/>
            <person name="Patil S."/>
            <person name="Pu L.-L."/>
            <person name="Saada N."/>
            <person name="Tang L."/>
            <person name="Weissenberger G."/>
            <person name="Zhu Y."/>
            <person name="Hemphill L."/>
            <person name="Shang Y."/>
            <person name="Youmans B."/>
            <person name="Ayvaz T."/>
            <person name="Ross M."/>
            <person name="Santibanez J."/>
            <person name="Aqrawi P."/>
            <person name="Gross S."/>
            <person name="Joshi V."/>
            <person name="Fowler G."/>
            <person name="Nazareth L."/>
            <person name="Reid J."/>
            <person name="Worley K."/>
            <person name="Petrosino J."/>
            <person name="Highlander S."/>
            <person name="Gibbs R."/>
        </authorList>
    </citation>
    <scope>NUCLEOTIDE SEQUENCE [LARGE SCALE GENOMIC DNA]</scope>
    <source>
        <strain evidence="10 11">ATCC BAA-1640</strain>
    </source>
</reference>
<dbReference type="InterPro" id="IPR052165">
    <property type="entry name" value="Membrane_assoc_protease"/>
</dbReference>
<feature type="domain" description="NfeD1b N-terminal" evidence="9">
    <location>
        <begin position="25"/>
        <end position="192"/>
    </location>
</feature>
<dbReference type="SUPFAM" id="SSF52096">
    <property type="entry name" value="ClpP/crotonase"/>
    <property type="match status" value="1"/>
</dbReference>
<dbReference type="InterPro" id="IPR012340">
    <property type="entry name" value="NA-bd_OB-fold"/>
</dbReference>
<feature type="transmembrane region" description="Helical" evidence="5">
    <location>
        <begin position="262"/>
        <end position="280"/>
    </location>
</feature>
<comment type="caution">
    <text evidence="10">The sequence shown here is derived from an EMBL/GenBank/DDBJ whole genome shotgun (WGS) entry which is preliminary data.</text>
</comment>
<evidence type="ECO:0000259" key="9">
    <source>
        <dbReference type="Pfam" id="PF25145"/>
    </source>
</evidence>
<name>E0NKU7_9FIRM</name>
<dbReference type="InterPro" id="IPR002810">
    <property type="entry name" value="NfeD-like_C"/>
</dbReference>
<dbReference type="GO" id="GO:0005886">
    <property type="term" value="C:plasma membrane"/>
    <property type="evidence" value="ECO:0007669"/>
    <property type="project" value="TreeGrafter"/>
</dbReference>
<organism evidence="10 11">
    <name type="scientific">Peptoniphilus duerdenii ATCC BAA-1640</name>
    <dbReference type="NCBI Taxonomy" id="862517"/>
    <lineage>
        <taxon>Bacteria</taxon>
        <taxon>Bacillati</taxon>
        <taxon>Bacillota</taxon>
        <taxon>Tissierellia</taxon>
        <taxon>Tissierellales</taxon>
        <taxon>Peptoniphilaceae</taxon>
        <taxon>Peptoniphilus</taxon>
    </lineage>
</organism>
<dbReference type="PANTHER" id="PTHR33507">
    <property type="entry name" value="INNER MEMBRANE PROTEIN YBBJ"/>
    <property type="match status" value="1"/>
</dbReference>
<accession>E0NKU7</accession>
<evidence type="ECO:0000256" key="5">
    <source>
        <dbReference type="SAM" id="Phobius"/>
    </source>
</evidence>
<dbReference type="Pfam" id="PF24961">
    <property type="entry name" value="NfeD_membrane"/>
    <property type="match status" value="1"/>
</dbReference>
<feature type="transmembrane region" description="Helical" evidence="5">
    <location>
        <begin position="238"/>
        <end position="256"/>
    </location>
</feature>